<accession>A0ABW0NSB9</accession>
<comment type="caution">
    <text evidence="3">The sequence shown here is derived from an EMBL/GenBank/DDBJ whole genome shotgun (WGS) entry which is preliminary data.</text>
</comment>
<name>A0ABW0NSB9_9MICO</name>
<dbReference type="InterPro" id="IPR025646">
    <property type="entry name" value="DUF4350"/>
</dbReference>
<dbReference type="RefSeq" id="WP_386741074.1">
    <property type="nucleotide sequence ID" value="NZ_JBHSMG010000004.1"/>
</dbReference>
<protein>
    <submittedName>
        <fullName evidence="3">DUF4350 domain-containing protein</fullName>
    </submittedName>
</protein>
<sequence>MTLAAAQAPDADTVLTRTPRQALRRRAGWISLVALVVLVAVTVVVLLNSSTVSKDPLDAGNPAPQGSRALVEVLKQHGVDVVTTGSLKQTRAALGDPADTTVMLYDPQSIMTAEQRDSLLSLGTEVVAVEPDLLALRDLAPGVGLVGEVSGSFRADCSVEAVRKAGTVTASGLGYRLTPDTGDPATACLSRDGASGLIRLDEGDRAITVLGVGTALQNGTITRDGDAALALNLLGSRHTLIWYISTIDDYAESSSASLADVTPAWVTPLLVLLALAGVAAIVWRGRRFGAIVVENLPVVVRASETMEGRARLYSRANARLHALDSLRVGTVDRLAVASGLPRSATVEEVIDAVAALTGRDRSAVAAVLLDEIPRGDADLVRLSDELLALEADTAAAVLR</sequence>
<keyword evidence="1" id="KW-1133">Transmembrane helix</keyword>
<feature type="domain" description="DUF4350" evidence="2">
    <location>
        <begin position="61"/>
        <end position="234"/>
    </location>
</feature>
<keyword evidence="1" id="KW-0472">Membrane</keyword>
<evidence type="ECO:0000259" key="2">
    <source>
        <dbReference type="Pfam" id="PF14258"/>
    </source>
</evidence>
<evidence type="ECO:0000313" key="4">
    <source>
        <dbReference type="Proteomes" id="UP001596039"/>
    </source>
</evidence>
<feature type="transmembrane region" description="Helical" evidence="1">
    <location>
        <begin position="27"/>
        <end position="47"/>
    </location>
</feature>
<feature type="transmembrane region" description="Helical" evidence="1">
    <location>
        <begin position="264"/>
        <end position="283"/>
    </location>
</feature>
<dbReference type="Proteomes" id="UP001596039">
    <property type="component" value="Unassembled WGS sequence"/>
</dbReference>
<proteinExistence type="predicted"/>
<reference evidence="4" key="1">
    <citation type="journal article" date="2019" name="Int. J. Syst. Evol. Microbiol.">
        <title>The Global Catalogue of Microorganisms (GCM) 10K type strain sequencing project: providing services to taxonomists for standard genome sequencing and annotation.</title>
        <authorList>
            <consortium name="The Broad Institute Genomics Platform"/>
            <consortium name="The Broad Institute Genome Sequencing Center for Infectious Disease"/>
            <person name="Wu L."/>
            <person name="Ma J."/>
        </authorList>
    </citation>
    <scope>NUCLEOTIDE SEQUENCE [LARGE SCALE GENOMIC DNA]</scope>
    <source>
        <strain evidence="4">CGMCC 4.6997</strain>
    </source>
</reference>
<evidence type="ECO:0000256" key="1">
    <source>
        <dbReference type="SAM" id="Phobius"/>
    </source>
</evidence>
<dbReference type="Pfam" id="PF14258">
    <property type="entry name" value="DUF4350"/>
    <property type="match status" value="1"/>
</dbReference>
<gene>
    <name evidence="3" type="ORF">ACFPJ4_14025</name>
</gene>
<dbReference type="EMBL" id="JBHSMG010000004">
    <property type="protein sequence ID" value="MFC5503361.1"/>
    <property type="molecule type" value="Genomic_DNA"/>
</dbReference>
<keyword evidence="1" id="KW-0812">Transmembrane</keyword>
<organism evidence="3 4">
    <name type="scientific">Lysinimonas soli</name>
    <dbReference type="NCBI Taxonomy" id="1074233"/>
    <lineage>
        <taxon>Bacteria</taxon>
        <taxon>Bacillati</taxon>
        <taxon>Actinomycetota</taxon>
        <taxon>Actinomycetes</taxon>
        <taxon>Micrococcales</taxon>
        <taxon>Microbacteriaceae</taxon>
        <taxon>Lysinimonas</taxon>
    </lineage>
</organism>
<keyword evidence="4" id="KW-1185">Reference proteome</keyword>
<evidence type="ECO:0000313" key="3">
    <source>
        <dbReference type="EMBL" id="MFC5503361.1"/>
    </source>
</evidence>